<name>A0ABR3ZUT2_9LECA</name>
<protein>
    <submittedName>
        <fullName evidence="2">Uncharacterized protein</fullName>
    </submittedName>
</protein>
<evidence type="ECO:0000256" key="1">
    <source>
        <dbReference type="SAM" id="MobiDB-lite"/>
    </source>
</evidence>
<dbReference type="EMBL" id="JBEFKJ010000041">
    <property type="protein sequence ID" value="KAL2037362.1"/>
    <property type="molecule type" value="Genomic_DNA"/>
</dbReference>
<keyword evidence="3" id="KW-1185">Reference proteome</keyword>
<feature type="region of interest" description="Disordered" evidence="1">
    <location>
        <begin position="1"/>
        <end position="42"/>
    </location>
</feature>
<feature type="compositionally biased region" description="Polar residues" evidence="1">
    <location>
        <begin position="10"/>
        <end position="28"/>
    </location>
</feature>
<organism evidence="2 3">
    <name type="scientific">Stereocaulon virgatum</name>
    <dbReference type="NCBI Taxonomy" id="373712"/>
    <lineage>
        <taxon>Eukaryota</taxon>
        <taxon>Fungi</taxon>
        <taxon>Dikarya</taxon>
        <taxon>Ascomycota</taxon>
        <taxon>Pezizomycotina</taxon>
        <taxon>Lecanoromycetes</taxon>
        <taxon>OSLEUM clade</taxon>
        <taxon>Lecanoromycetidae</taxon>
        <taxon>Lecanorales</taxon>
        <taxon>Lecanorineae</taxon>
        <taxon>Stereocaulaceae</taxon>
        <taxon>Stereocaulon</taxon>
    </lineage>
</organism>
<dbReference type="Proteomes" id="UP001590950">
    <property type="component" value="Unassembled WGS sequence"/>
</dbReference>
<feature type="compositionally biased region" description="Polar residues" evidence="1">
    <location>
        <begin position="121"/>
        <end position="158"/>
    </location>
</feature>
<evidence type="ECO:0000313" key="3">
    <source>
        <dbReference type="Proteomes" id="UP001590950"/>
    </source>
</evidence>
<proteinExistence type="predicted"/>
<accession>A0ABR3ZUT2</accession>
<gene>
    <name evidence="2" type="ORF">N7G274_009847</name>
</gene>
<evidence type="ECO:0000313" key="2">
    <source>
        <dbReference type="EMBL" id="KAL2037362.1"/>
    </source>
</evidence>
<reference evidence="2 3" key="1">
    <citation type="submission" date="2024-09" db="EMBL/GenBank/DDBJ databases">
        <title>Rethinking Asexuality: The Enigmatic Case of Functional Sexual Genes in Lepraria (Stereocaulaceae).</title>
        <authorList>
            <person name="Doellman M."/>
            <person name="Sun Y."/>
            <person name="Barcenas-Pena A."/>
            <person name="Lumbsch H.T."/>
            <person name="Grewe F."/>
        </authorList>
    </citation>
    <scope>NUCLEOTIDE SEQUENCE [LARGE SCALE GENOMIC DNA]</scope>
    <source>
        <strain evidence="2 3">Mercado 3170</strain>
    </source>
</reference>
<feature type="region of interest" description="Disordered" evidence="1">
    <location>
        <begin position="119"/>
        <end position="158"/>
    </location>
</feature>
<sequence length="397" mass="44455">MDEVEEIVQLGNTSSETQHNGSQSQQPNLPFLELPESPLTLPRPLDARARYREEKPLRSKERTSFQLRLEKNPFALALATSPRQCLLTGLRMPSHFLIPFGLATHPETGAPWHLPKLEMQPTPSKSSEASSEATVNRTIPLSPQASSTTKPETLPASQQSTRAAAGTHFLASRKVLKDVSNLPANSYGRLLPFRWKDDSSIKTSEVVWRQDMDTFVLEILRKNVMQYLVYLPTRPAAYIVGCKDYESISKSHQIGAVLWLGSNPQDEGQKGLAKEGRESASAPEYSGPPPYAMHYYRSRYIPVYNLPTLLGPKNICTLRELKSKPYEGEYAVIKAKRPTMQARWKLWTLLGYLAGCEDEAANANELSDGTEFKQEIDLAAILDDDRFEEPLINVIAS</sequence>
<comment type="caution">
    <text evidence="2">The sequence shown here is derived from an EMBL/GenBank/DDBJ whole genome shotgun (WGS) entry which is preliminary data.</text>
</comment>